<dbReference type="Proteomes" id="UP000324974">
    <property type="component" value="Chromosome"/>
</dbReference>
<evidence type="ECO:0000259" key="3">
    <source>
        <dbReference type="Pfam" id="PF13400"/>
    </source>
</evidence>
<protein>
    <recommendedName>
        <fullName evidence="6">Flp pilus-assembly TadG-like N-terminal domain-containing protein</fullName>
    </recommendedName>
</protein>
<dbReference type="OrthoDB" id="250187at2"/>
<evidence type="ECO:0000313" key="5">
    <source>
        <dbReference type="Proteomes" id="UP000324974"/>
    </source>
</evidence>
<accession>A0A5C1A4L7</accession>
<feature type="region of interest" description="Disordered" evidence="1">
    <location>
        <begin position="396"/>
        <end position="426"/>
    </location>
</feature>
<dbReference type="RefSeq" id="WP_149108228.1">
    <property type="nucleotide sequence ID" value="NZ_CP042425.1"/>
</dbReference>
<feature type="region of interest" description="Disordered" evidence="1">
    <location>
        <begin position="325"/>
        <end position="381"/>
    </location>
</feature>
<dbReference type="Gene3D" id="3.40.50.410">
    <property type="entry name" value="von Willebrand factor, type A domain"/>
    <property type="match status" value="1"/>
</dbReference>
<evidence type="ECO:0000313" key="4">
    <source>
        <dbReference type="EMBL" id="QEL13245.1"/>
    </source>
</evidence>
<organism evidence="4 5">
    <name type="scientific">Limnoglobus roseus</name>
    <dbReference type="NCBI Taxonomy" id="2598579"/>
    <lineage>
        <taxon>Bacteria</taxon>
        <taxon>Pseudomonadati</taxon>
        <taxon>Planctomycetota</taxon>
        <taxon>Planctomycetia</taxon>
        <taxon>Gemmatales</taxon>
        <taxon>Gemmataceae</taxon>
        <taxon>Limnoglobus</taxon>
    </lineage>
</organism>
<feature type="compositionally biased region" description="Polar residues" evidence="1">
    <location>
        <begin position="412"/>
        <end position="422"/>
    </location>
</feature>
<reference evidence="5" key="1">
    <citation type="submission" date="2019-08" db="EMBL/GenBank/DDBJ databases">
        <title>Limnoglobus roseus gen. nov., sp. nov., a novel freshwater planctomycete with a giant genome from the family Gemmataceae.</title>
        <authorList>
            <person name="Kulichevskaya I.S."/>
            <person name="Naumoff D.G."/>
            <person name="Miroshnikov K."/>
            <person name="Ivanova A."/>
            <person name="Philippov D.A."/>
            <person name="Hakobyan A."/>
            <person name="Rijpstra I.C."/>
            <person name="Sinninghe Damste J.S."/>
            <person name="Liesack W."/>
            <person name="Dedysh S.N."/>
        </authorList>
    </citation>
    <scope>NUCLEOTIDE SEQUENCE [LARGE SCALE GENOMIC DNA]</scope>
    <source>
        <strain evidence="5">PX52</strain>
    </source>
</reference>
<name>A0A5C1A4L7_9BACT</name>
<feature type="compositionally biased region" description="Polar residues" evidence="1">
    <location>
        <begin position="370"/>
        <end position="381"/>
    </location>
</feature>
<dbReference type="EMBL" id="CP042425">
    <property type="protein sequence ID" value="QEL13245.1"/>
    <property type="molecule type" value="Genomic_DNA"/>
</dbReference>
<dbReference type="AlphaFoldDB" id="A0A5C1A4L7"/>
<feature type="compositionally biased region" description="Polar residues" evidence="1">
    <location>
        <begin position="325"/>
        <end position="340"/>
    </location>
</feature>
<dbReference type="InterPro" id="IPR028087">
    <property type="entry name" value="Tad_N"/>
</dbReference>
<evidence type="ECO:0008006" key="6">
    <source>
        <dbReference type="Google" id="ProtNLM"/>
    </source>
</evidence>
<dbReference type="KEGG" id="lrs:PX52LOC_00099"/>
<feature type="domain" description="DUF2134" evidence="2">
    <location>
        <begin position="64"/>
        <end position="165"/>
    </location>
</feature>
<dbReference type="SUPFAM" id="SSF53300">
    <property type="entry name" value="vWA-like"/>
    <property type="match status" value="1"/>
</dbReference>
<dbReference type="Pfam" id="PF13400">
    <property type="entry name" value="Tad"/>
    <property type="match status" value="1"/>
</dbReference>
<dbReference type="Pfam" id="PF09977">
    <property type="entry name" value="Tad_C"/>
    <property type="match status" value="1"/>
</dbReference>
<feature type="domain" description="Putative Flp pilus-assembly TadG-like N-terminal" evidence="3">
    <location>
        <begin position="11"/>
        <end position="57"/>
    </location>
</feature>
<keyword evidence="5" id="KW-1185">Reference proteome</keyword>
<dbReference type="InterPro" id="IPR036465">
    <property type="entry name" value="vWFA_dom_sf"/>
</dbReference>
<sequence>MTARPLAARRGTIIPMLAVCAVALFGFLALAIDLGMLMVARSQCQNAADAAALAGARKLDNRYPTGTDPDAYDNRRADAIQNAKNVVQLNEFFSTNYSAAQVITARAGLYDYDPTTEQFAPIYPTSKPSGKSWTAVEVEVNGEQPAYFAGVLGITSLPTTARAVAAHRPRDVALVVDMSGSMQFSSSTNWEPGTAGSADVVYGLLNPDPDYPRFGHYARYAEYQITNPTKSLASGAASSRPNPLRMTSPFIGATGEVFAPNNHTIETPNGPPLIRDFYFDPINRDDPRTPATTVTAFANLWNAFQRWNPPIVADGDPNNLTPPTYSWSNYSATDTSNTRGPTPAPPSFADQSDAAGVPYVGDRFPRKGGVTSTASWNPTTSTGAARTLVDVLNTPPALPRDIPASRPAIFNGNRTEGGTDTGNFYDDGWERNGYDLDVPTYISSDRATAKTRSGTPFQGYSMGPGYWGKTFFMWPPDPRWGNPDTGTPNTGAVRPDLPSTANPAKDANGNWIADWRRRFFLRGNSADTGNAASYQLLDPQGDNDPSTVGEQNVNQTLFRTAYGHTLRDPGTNTVRAYRINYRAVLAWIRSGPQVLPPNLRAGRILYYTSIPDNVDNFATDGDHRFWRDYIDFVMGNSGNVTGFNPQYTLAGAENQPWPEGASIQIGATASYQPSPTGPANPRPYMNATDNPNRPRMHFWFGPATMLSFLSTRSPGKNWLPGTSHEAQSWQLKVGIQSALDDIKNNHPNDSVGMVFFGYPNYTTTRVTVGQDWVNLKNSLFFPLSLLPELKAGNQSTEVRPYNTGFGSALLGNLPNANGQTDPNTGLALAFNTLRKASGGGSGRKGASKLLIFETDGVPNAYQDYNLSGTGDTNRYTYGGPGANRGNGDFDVMQRAYDVATQFTQLTDAGGHSLPNAPARIYPIAFGDLFSSGSSFKDTATTFLSTLAYYGKTTANLTDPLPPTQIITGPSQTRIDNLRTTFERILQSGVQVTLVE</sequence>
<evidence type="ECO:0000256" key="1">
    <source>
        <dbReference type="SAM" id="MobiDB-lite"/>
    </source>
</evidence>
<gene>
    <name evidence="4" type="ORF">PX52LOC_00099</name>
</gene>
<proteinExistence type="predicted"/>
<dbReference type="InterPro" id="IPR018705">
    <property type="entry name" value="DUF2134_membrane"/>
</dbReference>
<evidence type="ECO:0000259" key="2">
    <source>
        <dbReference type="Pfam" id="PF09977"/>
    </source>
</evidence>